<dbReference type="PANTHER" id="PTHR43791">
    <property type="entry name" value="PERMEASE-RELATED"/>
    <property type="match status" value="1"/>
</dbReference>
<dbReference type="SUPFAM" id="SSF103473">
    <property type="entry name" value="MFS general substrate transporter"/>
    <property type="match status" value="1"/>
</dbReference>
<keyword evidence="3 7" id="KW-0812">Transmembrane</keyword>
<evidence type="ECO:0000256" key="1">
    <source>
        <dbReference type="ARBA" id="ARBA00004141"/>
    </source>
</evidence>
<reference evidence="9 10" key="1">
    <citation type="submission" date="2024-03" db="EMBL/GenBank/DDBJ databases">
        <title>Novel species of the genus Variovorax.</title>
        <authorList>
            <person name="Liu Q."/>
            <person name="Xin Y.-H."/>
        </authorList>
    </citation>
    <scope>NUCLEOTIDE SEQUENCE [LARGE SCALE GENOMIC DNA]</scope>
    <source>
        <strain evidence="9 10">KACC 18501</strain>
    </source>
</reference>
<organism evidence="9 10">
    <name type="scientific">Variovorax humicola</name>
    <dbReference type="NCBI Taxonomy" id="1769758"/>
    <lineage>
        <taxon>Bacteria</taxon>
        <taxon>Pseudomonadati</taxon>
        <taxon>Pseudomonadota</taxon>
        <taxon>Betaproteobacteria</taxon>
        <taxon>Burkholderiales</taxon>
        <taxon>Comamonadaceae</taxon>
        <taxon>Variovorax</taxon>
    </lineage>
</organism>
<dbReference type="Gene3D" id="1.20.1250.20">
    <property type="entry name" value="MFS general substrate transporter like domains"/>
    <property type="match status" value="2"/>
</dbReference>
<keyword evidence="2" id="KW-0813">Transport</keyword>
<feature type="transmembrane region" description="Helical" evidence="7">
    <location>
        <begin position="371"/>
        <end position="396"/>
    </location>
</feature>
<dbReference type="RefSeq" id="WP_340363652.1">
    <property type="nucleotide sequence ID" value="NZ_JBBKZV010000005.1"/>
</dbReference>
<keyword evidence="4 7" id="KW-1133">Transmembrane helix</keyword>
<evidence type="ECO:0000256" key="5">
    <source>
        <dbReference type="ARBA" id="ARBA00023136"/>
    </source>
</evidence>
<dbReference type="InterPro" id="IPR020846">
    <property type="entry name" value="MFS_dom"/>
</dbReference>
<dbReference type="InterPro" id="IPR036259">
    <property type="entry name" value="MFS_trans_sf"/>
</dbReference>
<feature type="transmembrane region" description="Helical" evidence="7">
    <location>
        <begin position="402"/>
        <end position="425"/>
    </location>
</feature>
<protein>
    <submittedName>
        <fullName evidence="9">MFS transporter</fullName>
    </submittedName>
</protein>
<dbReference type="CDD" id="cd17319">
    <property type="entry name" value="MFS_ExuT_GudP_like"/>
    <property type="match status" value="1"/>
</dbReference>
<dbReference type="PROSITE" id="PS50850">
    <property type="entry name" value="MFS"/>
    <property type="match status" value="1"/>
</dbReference>
<keyword evidence="5 7" id="KW-0472">Membrane</keyword>
<gene>
    <name evidence="9" type="ORF">WKW80_11280</name>
</gene>
<feature type="transmembrane region" description="Helical" evidence="7">
    <location>
        <begin position="339"/>
        <end position="359"/>
    </location>
</feature>
<feature type="transmembrane region" description="Helical" evidence="7">
    <location>
        <begin position="314"/>
        <end position="333"/>
    </location>
</feature>
<dbReference type="InterPro" id="IPR011701">
    <property type="entry name" value="MFS"/>
</dbReference>
<feature type="transmembrane region" description="Helical" evidence="7">
    <location>
        <begin position="113"/>
        <end position="134"/>
    </location>
</feature>
<evidence type="ECO:0000259" key="8">
    <source>
        <dbReference type="PROSITE" id="PS50850"/>
    </source>
</evidence>
<feature type="transmembrane region" description="Helical" evidence="7">
    <location>
        <begin position="88"/>
        <end position="107"/>
    </location>
</feature>
<dbReference type="Proteomes" id="UP001363010">
    <property type="component" value="Unassembled WGS sequence"/>
</dbReference>
<feature type="compositionally biased region" description="Basic and acidic residues" evidence="6">
    <location>
        <begin position="432"/>
        <end position="444"/>
    </location>
</feature>
<dbReference type="PANTHER" id="PTHR43791:SF36">
    <property type="entry name" value="TRANSPORTER, PUTATIVE (AFU_ORTHOLOGUE AFUA_6G08340)-RELATED"/>
    <property type="match status" value="1"/>
</dbReference>
<feature type="transmembrane region" description="Helical" evidence="7">
    <location>
        <begin position="281"/>
        <end position="302"/>
    </location>
</feature>
<keyword evidence="10" id="KW-1185">Reference proteome</keyword>
<feature type="domain" description="Major facilitator superfamily (MFS) profile" evidence="8">
    <location>
        <begin position="22"/>
        <end position="429"/>
    </location>
</feature>
<feature type="transmembrane region" description="Helical" evidence="7">
    <location>
        <begin position="56"/>
        <end position="76"/>
    </location>
</feature>
<comment type="subcellular location">
    <subcellularLocation>
        <location evidence="1">Membrane</location>
        <topology evidence="1">Multi-pass membrane protein</topology>
    </subcellularLocation>
</comment>
<dbReference type="Pfam" id="PF07690">
    <property type="entry name" value="MFS_1"/>
    <property type="match status" value="1"/>
</dbReference>
<evidence type="ECO:0000313" key="9">
    <source>
        <dbReference type="EMBL" id="MEJ8822609.1"/>
    </source>
</evidence>
<accession>A0ABU8VXR4</accession>
<feature type="region of interest" description="Disordered" evidence="6">
    <location>
        <begin position="432"/>
        <end position="460"/>
    </location>
</feature>
<evidence type="ECO:0000256" key="4">
    <source>
        <dbReference type="ARBA" id="ARBA00022989"/>
    </source>
</evidence>
<proteinExistence type="predicted"/>
<evidence type="ECO:0000256" key="7">
    <source>
        <dbReference type="SAM" id="Phobius"/>
    </source>
</evidence>
<name>A0ABU8VXR4_9BURK</name>
<evidence type="ECO:0000256" key="6">
    <source>
        <dbReference type="SAM" id="MobiDB-lite"/>
    </source>
</evidence>
<feature type="transmembrane region" description="Helical" evidence="7">
    <location>
        <begin position="249"/>
        <end position="269"/>
    </location>
</feature>
<feature type="transmembrane region" description="Helical" evidence="7">
    <location>
        <begin position="18"/>
        <end position="36"/>
    </location>
</feature>
<feature type="transmembrane region" description="Helical" evidence="7">
    <location>
        <begin position="181"/>
        <end position="203"/>
    </location>
</feature>
<feature type="transmembrane region" description="Helical" evidence="7">
    <location>
        <begin position="146"/>
        <end position="169"/>
    </location>
</feature>
<evidence type="ECO:0000256" key="3">
    <source>
        <dbReference type="ARBA" id="ARBA00022692"/>
    </source>
</evidence>
<evidence type="ECO:0000313" key="10">
    <source>
        <dbReference type="Proteomes" id="UP001363010"/>
    </source>
</evidence>
<sequence length="460" mass="48767">MDNDKPASADLAGTLRRVIWRLMPFLLLAMMVNAIDRLNISFAKLRMVQDIALSDAAYGVGAGVFYLGYILFEIPSNLYMQRVGARATLTRIMVVWGLVTVATAFVTTPSQLIAARFFLGIAEAGFLPGVMLYLTYWFPAALRGRIVAVFLISGVCAGIVCGPLAGVIMSHLHGWWGLRDWQMLFLLTGGPAVLLGVFGWYWLDDRPGDAGWLDAAQKQAIAIALAAGPGDGPARHGGFLQALRDPRMYLAGLVYFCIYSGSNTVSYWMPTLIRGLGLEDMKSIGMVSSLPYAGAVAGMYLLGRSSDRHMERRWHLALTMATSAGSFLLLGLVQGQMLLSVLLMSVGAAAALSAVSLFWTMPPALLGPAAAAGGIAVISSMGNLAGVFSQVMVGAIKTSSGSLYLAFDVIGAVLLLGALVLLVGIPARALHERRPGGPSTRHEPAAMAGTVTVPSTQTSP</sequence>
<evidence type="ECO:0000256" key="2">
    <source>
        <dbReference type="ARBA" id="ARBA00022448"/>
    </source>
</evidence>
<comment type="caution">
    <text evidence="9">The sequence shown here is derived from an EMBL/GenBank/DDBJ whole genome shotgun (WGS) entry which is preliminary data.</text>
</comment>
<dbReference type="EMBL" id="JBBKZV010000005">
    <property type="protein sequence ID" value="MEJ8822609.1"/>
    <property type="molecule type" value="Genomic_DNA"/>
</dbReference>